<dbReference type="KEGG" id="lpil:LIP_2775"/>
<feature type="domain" description="HD" evidence="7">
    <location>
        <begin position="5"/>
        <end position="120"/>
    </location>
</feature>
<name>A0A0K2SP54_LIMPI</name>
<dbReference type="GO" id="GO:0046872">
    <property type="term" value="F:metal ion binding"/>
    <property type="evidence" value="ECO:0007669"/>
    <property type="project" value="UniProtKB-KW"/>
</dbReference>
<dbReference type="CDD" id="cd00077">
    <property type="entry name" value="HDc"/>
    <property type="match status" value="1"/>
</dbReference>
<evidence type="ECO:0000256" key="1">
    <source>
        <dbReference type="ARBA" id="ARBA00012506"/>
    </source>
</evidence>
<comment type="catalytic activity">
    <reaction evidence="6">
        <text>P(1),P(4)-bis(5'-adenosyl) tetraphosphate + H2O = 2 ADP + 2 H(+)</text>
        <dbReference type="Rhea" id="RHEA:24252"/>
        <dbReference type="ChEBI" id="CHEBI:15377"/>
        <dbReference type="ChEBI" id="CHEBI:15378"/>
        <dbReference type="ChEBI" id="CHEBI:58141"/>
        <dbReference type="ChEBI" id="CHEBI:456216"/>
        <dbReference type="EC" id="3.6.1.41"/>
    </reaction>
</comment>
<sequence length="175" mass="19000">MPRDLYEHSLGVAGTARVMAARFGADREAAHVAGLLHDLAKPLSPEALLKEAERSGIVVDEVERANPMLLHGPLAAELVREELGIADEQVLDAIRYHTTGRARMGLLEMIVYTADLIEPGRSYPGVEALRKLAGEDLAAACRAGLEQTLRYCLDRGWLIHPRSLEARNALMLGGG</sequence>
<dbReference type="PATRIC" id="fig|1555112.3.peg.2817"/>
<evidence type="ECO:0000256" key="6">
    <source>
        <dbReference type="ARBA" id="ARBA00049417"/>
    </source>
</evidence>
<reference evidence="9" key="1">
    <citation type="submission" date="2015-07" db="EMBL/GenBank/DDBJ databases">
        <title>Complete genome sequence and phylogenetic analysis of Limnochorda pilosa.</title>
        <authorList>
            <person name="Watanabe M."/>
            <person name="Kojima H."/>
            <person name="Fukui M."/>
        </authorList>
    </citation>
    <scope>NUCLEOTIDE SEQUENCE [LARGE SCALE GENOMIC DNA]</scope>
    <source>
        <strain evidence="9">HC45</strain>
    </source>
</reference>
<dbReference type="STRING" id="1555112.LIP_2775"/>
<keyword evidence="3" id="KW-0547">Nucleotide-binding</keyword>
<dbReference type="Proteomes" id="UP000065807">
    <property type="component" value="Chromosome"/>
</dbReference>
<accession>A0A0K2SP54</accession>
<keyword evidence="5" id="KW-0408">Iron</keyword>
<dbReference type="GO" id="GO:0000166">
    <property type="term" value="F:nucleotide binding"/>
    <property type="evidence" value="ECO:0007669"/>
    <property type="project" value="UniProtKB-KW"/>
</dbReference>
<dbReference type="EC" id="3.6.1.41" evidence="1"/>
<proteinExistence type="predicted"/>
<dbReference type="PANTHER" id="PTHR35795">
    <property type="entry name" value="SLR1885 PROTEIN"/>
    <property type="match status" value="1"/>
</dbReference>
<dbReference type="SUPFAM" id="SSF109604">
    <property type="entry name" value="HD-domain/PDEase-like"/>
    <property type="match status" value="1"/>
</dbReference>
<dbReference type="InterPro" id="IPR005249">
    <property type="entry name" value="YqeK"/>
</dbReference>
<dbReference type="InterPro" id="IPR006674">
    <property type="entry name" value="HD_domain"/>
</dbReference>
<dbReference type="InterPro" id="IPR051094">
    <property type="entry name" value="Diverse_Catalytic_Enzymes"/>
</dbReference>
<evidence type="ECO:0000259" key="7">
    <source>
        <dbReference type="PROSITE" id="PS51831"/>
    </source>
</evidence>
<dbReference type="AlphaFoldDB" id="A0A0K2SP54"/>
<dbReference type="PANTHER" id="PTHR35795:SF1">
    <property type="entry name" value="BIS(5'-NUCLEOSYL)-TETRAPHOSPHATASE, SYMMETRICAL"/>
    <property type="match status" value="1"/>
</dbReference>
<evidence type="ECO:0000256" key="2">
    <source>
        <dbReference type="ARBA" id="ARBA00022723"/>
    </source>
</evidence>
<dbReference type="Gene3D" id="1.10.3210.10">
    <property type="entry name" value="Hypothetical protein af1432"/>
    <property type="match status" value="1"/>
</dbReference>
<dbReference type="NCBIfam" id="TIGR00277">
    <property type="entry name" value="HDIG"/>
    <property type="match status" value="1"/>
</dbReference>
<protein>
    <recommendedName>
        <fullName evidence="1">bis(5'-nucleosyl)-tetraphosphatase (symmetrical)</fullName>
        <ecNumber evidence="1">3.6.1.41</ecNumber>
    </recommendedName>
</protein>
<gene>
    <name evidence="8" type="ORF">LIP_2775</name>
</gene>
<dbReference type="RefSeq" id="WP_198409544.1">
    <property type="nucleotide sequence ID" value="NZ_AP014924.1"/>
</dbReference>
<evidence type="ECO:0000256" key="3">
    <source>
        <dbReference type="ARBA" id="ARBA00022741"/>
    </source>
</evidence>
<organism evidence="8 9">
    <name type="scientific">Limnochorda pilosa</name>
    <dbReference type="NCBI Taxonomy" id="1555112"/>
    <lineage>
        <taxon>Bacteria</taxon>
        <taxon>Bacillati</taxon>
        <taxon>Bacillota</taxon>
        <taxon>Limnochordia</taxon>
        <taxon>Limnochordales</taxon>
        <taxon>Limnochordaceae</taxon>
        <taxon>Limnochorda</taxon>
    </lineage>
</organism>
<keyword evidence="9" id="KW-1185">Reference proteome</keyword>
<dbReference type="PROSITE" id="PS51831">
    <property type="entry name" value="HD"/>
    <property type="match status" value="1"/>
</dbReference>
<evidence type="ECO:0000256" key="4">
    <source>
        <dbReference type="ARBA" id="ARBA00022801"/>
    </source>
</evidence>
<evidence type="ECO:0000313" key="8">
    <source>
        <dbReference type="EMBL" id="BAS28604.1"/>
    </source>
</evidence>
<dbReference type="InterPro" id="IPR006675">
    <property type="entry name" value="HDIG_dom"/>
</dbReference>
<keyword evidence="2" id="KW-0479">Metal-binding</keyword>
<evidence type="ECO:0000256" key="5">
    <source>
        <dbReference type="ARBA" id="ARBA00023004"/>
    </source>
</evidence>
<dbReference type="GO" id="GO:0008803">
    <property type="term" value="F:bis(5'-nucleosyl)-tetraphosphatase (symmetrical) activity"/>
    <property type="evidence" value="ECO:0007669"/>
    <property type="project" value="UniProtKB-EC"/>
</dbReference>
<dbReference type="Pfam" id="PF01966">
    <property type="entry name" value="HD"/>
    <property type="match status" value="1"/>
</dbReference>
<dbReference type="SMART" id="SM00471">
    <property type="entry name" value="HDc"/>
    <property type="match status" value="1"/>
</dbReference>
<reference evidence="9" key="2">
    <citation type="journal article" date="2016" name="Int. J. Syst. Evol. Microbiol.">
        <title>Complete genome sequence and cell structure of Limnochorda pilosa, a Gram-negative spore-former within the phylum Firmicutes.</title>
        <authorList>
            <person name="Watanabe M."/>
            <person name="Kojima H."/>
            <person name="Fukui M."/>
        </authorList>
    </citation>
    <scope>NUCLEOTIDE SEQUENCE [LARGE SCALE GENOMIC DNA]</scope>
    <source>
        <strain evidence="9">HC45</strain>
    </source>
</reference>
<dbReference type="InterPro" id="IPR003607">
    <property type="entry name" value="HD/PDEase_dom"/>
</dbReference>
<keyword evidence="4 8" id="KW-0378">Hydrolase</keyword>
<dbReference type="NCBIfam" id="TIGR00488">
    <property type="entry name" value="bis(5'-nucleosyl)-tetraphosphatase (symmetrical) YqeK"/>
    <property type="match status" value="1"/>
</dbReference>
<dbReference type="EMBL" id="AP014924">
    <property type="protein sequence ID" value="BAS28604.1"/>
    <property type="molecule type" value="Genomic_DNA"/>
</dbReference>
<evidence type="ECO:0000313" key="9">
    <source>
        <dbReference type="Proteomes" id="UP000065807"/>
    </source>
</evidence>